<evidence type="ECO:0000313" key="2">
    <source>
        <dbReference type="EMBL" id="WWC91246.1"/>
    </source>
</evidence>
<name>A0AAX4K0J2_9TREE</name>
<reference evidence="2 3" key="1">
    <citation type="submission" date="2024-01" db="EMBL/GenBank/DDBJ databases">
        <title>Comparative genomics of Cryptococcus and Kwoniella reveals pathogenesis evolution and contrasting modes of karyotype evolution via chromosome fusion or intercentromeric recombination.</title>
        <authorList>
            <person name="Coelho M.A."/>
            <person name="David-Palma M."/>
            <person name="Shea T."/>
            <person name="Bowers K."/>
            <person name="McGinley-Smith S."/>
            <person name="Mohammad A.W."/>
            <person name="Gnirke A."/>
            <person name="Yurkov A.M."/>
            <person name="Nowrousian M."/>
            <person name="Sun S."/>
            <person name="Cuomo C.A."/>
            <person name="Heitman J."/>
        </authorList>
    </citation>
    <scope>NUCLEOTIDE SEQUENCE [LARGE SCALE GENOMIC DNA]</scope>
    <source>
        <strain evidence="2 3">CBS 6074</strain>
    </source>
</reference>
<feature type="compositionally biased region" description="Acidic residues" evidence="1">
    <location>
        <begin position="307"/>
        <end position="320"/>
    </location>
</feature>
<gene>
    <name evidence="2" type="ORF">L201_006189</name>
</gene>
<dbReference type="EMBL" id="CP144105">
    <property type="protein sequence ID" value="WWC91246.1"/>
    <property type="molecule type" value="Genomic_DNA"/>
</dbReference>
<evidence type="ECO:0000256" key="1">
    <source>
        <dbReference type="SAM" id="MobiDB-lite"/>
    </source>
</evidence>
<feature type="compositionally biased region" description="Basic and acidic residues" evidence="1">
    <location>
        <begin position="361"/>
        <end position="379"/>
    </location>
</feature>
<dbReference type="GeneID" id="91096858"/>
<dbReference type="AlphaFoldDB" id="A0AAX4K0J2"/>
<feature type="compositionally biased region" description="Basic and acidic residues" evidence="1">
    <location>
        <begin position="321"/>
        <end position="344"/>
    </location>
</feature>
<protein>
    <submittedName>
        <fullName evidence="2">Uncharacterized protein</fullName>
    </submittedName>
</protein>
<feature type="compositionally biased region" description="Acidic residues" evidence="1">
    <location>
        <begin position="209"/>
        <end position="225"/>
    </location>
</feature>
<sequence>MDLNSLDWCKFALPNHKWTENQTCQLLDLILSNPRCQQVYFPCNNNNHQANLYFTANSFAQIPIEIEQEISLQLLRSTKWLGYMIKSNLVKKHRYGNLLPIGIWKDEHRVISRRLLVLEHLAGQIKSHLGPVIHPSQLKINSPSRILWNKWQRDSHNTWYFRYVSLKFTSNPRWLTTPYNHHNYEYNCKYYGVQEEREVNSTDRFQEINDNDDEPDHDNEEEDSNENVIAMDNPSTQLQSAFKTKRLWSEILTQPKRKPSLPVSSYMRQEQKLEKGRITWEDRIQKSKLEEKDQVNIIRDWSYDAEDEDEYEYNGEDENDNREHQSGPSSHEENRLDDDWRNENDWNDNNDWNNVNQWNDADDKHDHDNEHNRYDEHWNNDYGNTNDQEECTEASQKLELVHLSDYSPSPLSPWVSAKNPLSLMLPYRQIPHHNNENHDISLIHPDLNVNLIASTSFVPAPSEVDKRKKRMKNFISTIIKYEVYQGFSNLLCGFEIAFVLDMYKSELPLLIEIEKMGGKVINWNNVAER</sequence>
<dbReference type="Proteomes" id="UP001355207">
    <property type="component" value="Chromosome 8"/>
</dbReference>
<feature type="region of interest" description="Disordered" evidence="1">
    <location>
        <begin position="206"/>
        <end position="235"/>
    </location>
</feature>
<accession>A0AAX4K0J2</accession>
<feature type="compositionally biased region" description="Low complexity" evidence="1">
    <location>
        <begin position="347"/>
        <end position="359"/>
    </location>
</feature>
<proteinExistence type="predicted"/>
<keyword evidence="3" id="KW-1185">Reference proteome</keyword>
<dbReference type="RefSeq" id="XP_066078008.1">
    <property type="nucleotide sequence ID" value="XM_066221911.1"/>
</dbReference>
<evidence type="ECO:0000313" key="3">
    <source>
        <dbReference type="Proteomes" id="UP001355207"/>
    </source>
</evidence>
<feature type="region of interest" description="Disordered" evidence="1">
    <location>
        <begin position="307"/>
        <end position="389"/>
    </location>
</feature>
<organism evidence="2 3">
    <name type="scientific">Kwoniella dendrophila CBS 6074</name>
    <dbReference type="NCBI Taxonomy" id="1295534"/>
    <lineage>
        <taxon>Eukaryota</taxon>
        <taxon>Fungi</taxon>
        <taxon>Dikarya</taxon>
        <taxon>Basidiomycota</taxon>
        <taxon>Agaricomycotina</taxon>
        <taxon>Tremellomycetes</taxon>
        <taxon>Tremellales</taxon>
        <taxon>Cryptococcaceae</taxon>
        <taxon>Kwoniella</taxon>
    </lineage>
</organism>